<name>A0A5D5ALH3_9EURY</name>
<dbReference type="Pfam" id="PF00528">
    <property type="entry name" value="BPD_transp_1"/>
    <property type="match status" value="1"/>
</dbReference>
<dbReference type="Proteomes" id="UP000324104">
    <property type="component" value="Unassembled WGS sequence"/>
</dbReference>
<keyword evidence="10" id="KW-1185">Reference proteome</keyword>
<evidence type="ECO:0000256" key="7">
    <source>
        <dbReference type="RuleBase" id="RU363032"/>
    </source>
</evidence>
<organism evidence="9 10">
    <name type="scientific">Natrialba swarupiae</name>
    <dbReference type="NCBI Taxonomy" id="2448032"/>
    <lineage>
        <taxon>Archaea</taxon>
        <taxon>Methanobacteriati</taxon>
        <taxon>Methanobacteriota</taxon>
        <taxon>Stenosarchaea group</taxon>
        <taxon>Halobacteria</taxon>
        <taxon>Halobacteriales</taxon>
        <taxon>Natrialbaceae</taxon>
        <taxon>Natrialba</taxon>
    </lineage>
</organism>
<evidence type="ECO:0000256" key="3">
    <source>
        <dbReference type="ARBA" id="ARBA00022475"/>
    </source>
</evidence>
<dbReference type="RefSeq" id="WP_149080906.1">
    <property type="nucleotide sequence ID" value="NZ_VTAW01000007.1"/>
</dbReference>
<feature type="transmembrane region" description="Helical" evidence="7">
    <location>
        <begin position="231"/>
        <end position="252"/>
    </location>
</feature>
<protein>
    <submittedName>
        <fullName evidence="9">ABC transporter permease</fullName>
    </submittedName>
</protein>
<comment type="caution">
    <text evidence="9">The sequence shown here is derived from an EMBL/GenBank/DDBJ whole genome shotgun (WGS) entry which is preliminary data.</text>
</comment>
<proteinExistence type="inferred from homology"/>
<keyword evidence="5 7" id="KW-1133">Transmembrane helix</keyword>
<dbReference type="SUPFAM" id="SSF161098">
    <property type="entry name" value="MetI-like"/>
    <property type="match status" value="1"/>
</dbReference>
<evidence type="ECO:0000256" key="1">
    <source>
        <dbReference type="ARBA" id="ARBA00004651"/>
    </source>
</evidence>
<dbReference type="PANTHER" id="PTHR30151:SF0">
    <property type="entry name" value="ABC TRANSPORTER PERMEASE PROTEIN MJ0413-RELATED"/>
    <property type="match status" value="1"/>
</dbReference>
<comment type="subcellular location">
    <subcellularLocation>
        <location evidence="1 7">Cell membrane</location>
        <topology evidence="1 7">Multi-pass membrane protein</topology>
    </subcellularLocation>
</comment>
<dbReference type="InterPro" id="IPR000515">
    <property type="entry name" value="MetI-like"/>
</dbReference>
<keyword evidence="3" id="KW-1003">Cell membrane</keyword>
<dbReference type="GO" id="GO:0055085">
    <property type="term" value="P:transmembrane transport"/>
    <property type="evidence" value="ECO:0007669"/>
    <property type="project" value="InterPro"/>
</dbReference>
<feature type="transmembrane region" description="Helical" evidence="7">
    <location>
        <begin position="71"/>
        <end position="95"/>
    </location>
</feature>
<dbReference type="EMBL" id="VTAW01000007">
    <property type="protein sequence ID" value="TYT62619.1"/>
    <property type="molecule type" value="Genomic_DNA"/>
</dbReference>
<evidence type="ECO:0000256" key="4">
    <source>
        <dbReference type="ARBA" id="ARBA00022692"/>
    </source>
</evidence>
<comment type="similarity">
    <text evidence="7">Belongs to the binding-protein-dependent transport system permease family.</text>
</comment>
<dbReference type="CDD" id="cd06261">
    <property type="entry name" value="TM_PBP2"/>
    <property type="match status" value="1"/>
</dbReference>
<feature type="domain" description="ABC transmembrane type-1" evidence="8">
    <location>
        <begin position="69"/>
        <end position="249"/>
    </location>
</feature>
<sequence>MSTKTTRTQDILDRTPSSIALYRLLVPFVIVGLWELLSRWIGPRVLPGPVHTFSALYEGIQSGWVIPNTNVTMQAVVISFLIATVIGGVTGLILGFNKPAYDIVEPFFLSFYSVPKITMYPIFLFIFGVGLNTKVGFATFSSFFPMLIITMGAVRSIDDVYINVGKSLQVSRYQMFRHIVLPYILVQLVVALRLTFNSAFLAVILVELFAARSGLGLVLQHAMGTFNSEEILIVVTVLAVIAFVINIIFYGAQQLLEERWNMTSDEQMGI</sequence>
<dbReference type="AlphaFoldDB" id="A0A5D5ALH3"/>
<evidence type="ECO:0000256" key="6">
    <source>
        <dbReference type="ARBA" id="ARBA00023136"/>
    </source>
</evidence>
<reference evidence="9 10" key="1">
    <citation type="submission" date="2019-08" db="EMBL/GenBank/DDBJ databases">
        <title>Archaea genome.</title>
        <authorList>
            <person name="Kajale S."/>
            <person name="Shouche Y."/>
            <person name="Deshpande N."/>
            <person name="Sharma A."/>
        </authorList>
    </citation>
    <scope>NUCLEOTIDE SEQUENCE [LARGE SCALE GENOMIC DNA]</scope>
    <source>
        <strain evidence="9 10">ESP3B_9</strain>
    </source>
</reference>
<keyword evidence="4 7" id="KW-0812">Transmembrane</keyword>
<dbReference type="Gene3D" id="1.10.3720.10">
    <property type="entry name" value="MetI-like"/>
    <property type="match status" value="1"/>
</dbReference>
<dbReference type="InterPro" id="IPR035906">
    <property type="entry name" value="MetI-like_sf"/>
</dbReference>
<feature type="transmembrane region" description="Helical" evidence="7">
    <location>
        <begin position="175"/>
        <end position="194"/>
    </location>
</feature>
<feature type="transmembrane region" description="Helical" evidence="7">
    <location>
        <begin position="21"/>
        <end position="41"/>
    </location>
</feature>
<keyword evidence="2 7" id="KW-0813">Transport</keyword>
<evidence type="ECO:0000313" key="10">
    <source>
        <dbReference type="Proteomes" id="UP000324104"/>
    </source>
</evidence>
<feature type="transmembrane region" description="Helical" evidence="7">
    <location>
        <begin position="200"/>
        <end position="219"/>
    </location>
</feature>
<dbReference type="GO" id="GO:0005886">
    <property type="term" value="C:plasma membrane"/>
    <property type="evidence" value="ECO:0007669"/>
    <property type="project" value="UniProtKB-SubCell"/>
</dbReference>
<feature type="transmembrane region" description="Helical" evidence="7">
    <location>
        <begin position="135"/>
        <end position="154"/>
    </location>
</feature>
<feature type="transmembrane region" description="Helical" evidence="7">
    <location>
        <begin position="107"/>
        <end position="129"/>
    </location>
</feature>
<accession>A0A5D5ALH3</accession>
<evidence type="ECO:0000256" key="5">
    <source>
        <dbReference type="ARBA" id="ARBA00022989"/>
    </source>
</evidence>
<keyword evidence="6 7" id="KW-0472">Membrane</keyword>
<dbReference type="PANTHER" id="PTHR30151">
    <property type="entry name" value="ALKANE SULFONATE ABC TRANSPORTER-RELATED, MEMBRANE SUBUNIT"/>
    <property type="match status" value="1"/>
</dbReference>
<evidence type="ECO:0000256" key="2">
    <source>
        <dbReference type="ARBA" id="ARBA00022448"/>
    </source>
</evidence>
<evidence type="ECO:0000259" key="8">
    <source>
        <dbReference type="PROSITE" id="PS50928"/>
    </source>
</evidence>
<gene>
    <name evidence="9" type="ORF">FYC77_07580</name>
</gene>
<dbReference type="PROSITE" id="PS50928">
    <property type="entry name" value="ABC_TM1"/>
    <property type="match status" value="1"/>
</dbReference>
<evidence type="ECO:0000313" key="9">
    <source>
        <dbReference type="EMBL" id="TYT62619.1"/>
    </source>
</evidence>